<accession>A0A7L5BX28</accession>
<keyword evidence="6 9" id="KW-1133">Transmembrane helix</keyword>
<name>A0A7L5BX28_9RHOB</name>
<feature type="transmembrane region" description="Helical" evidence="9">
    <location>
        <begin position="300"/>
        <end position="323"/>
    </location>
</feature>
<evidence type="ECO:0000256" key="3">
    <source>
        <dbReference type="ARBA" id="ARBA00022475"/>
    </source>
</evidence>
<evidence type="ECO:0000256" key="9">
    <source>
        <dbReference type="SAM" id="Phobius"/>
    </source>
</evidence>
<reference evidence="10 11" key="1">
    <citation type="submission" date="2020-02" db="EMBL/GenBank/DDBJ databases">
        <title>complete genome sequence of Rhodobacteraceae bacterium.</title>
        <authorList>
            <person name="Park J."/>
            <person name="Kim Y.-S."/>
            <person name="Kim K.-H."/>
        </authorList>
    </citation>
    <scope>NUCLEOTIDE SEQUENCE [LARGE SCALE GENOMIC DNA]</scope>
    <source>
        <strain evidence="10 11">RR4-56</strain>
    </source>
</reference>
<evidence type="ECO:0000256" key="4">
    <source>
        <dbReference type="ARBA" id="ARBA00022519"/>
    </source>
</evidence>
<keyword evidence="7 9" id="KW-0472">Membrane</keyword>
<dbReference type="Pfam" id="PF04143">
    <property type="entry name" value="Sulf_transp"/>
    <property type="match status" value="1"/>
</dbReference>
<dbReference type="Proteomes" id="UP000503336">
    <property type="component" value="Chromosome"/>
</dbReference>
<evidence type="ECO:0000256" key="5">
    <source>
        <dbReference type="ARBA" id="ARBA00022692"/>
    </source>
</evidence>
<protein>
    <submittedName>
        <fullName evidence="10">YeeE/YedE family protein</fullName>
    </submittedName>
</protein>
<dbReference type="EMBL" id="CP049056">
    <property type="protein sequence ID" value="QIE54796.1"/>
    <property type="molecule type" value="Genomic_DNA"/>
</dbReference>
<dbReference type="PANTHER" id="PTHR30574">
    <property type="entry name" value="INNER MEMBRANE PROTEIN YEDE"/>
    <property type="match status" value="1"/>
</dbReference>
<dbReference type="KEGG" id="hdh:G5B40_04660"/>
<feature type="transmembrane region" description="Helical" evidence="9">
    <location>
        <begin position="267"/>
        <end position="288"/>
    </location>
</feature>
<dbReference type="AlphaFoldDB" id="A0A7L5BX28"/>
<feature type="transmembrane region" description="Helical" evidence="9">
    <location>
        <begin position="65"/>
        <end position="84"/>
    </location>
</feature>
<keyword evidence="5 9" id="KW-0812">Transmembrane</keyword>
<dbReference type="RefSeq" id="WP_165095646.1">
    <property type="nucleotide sequence ID" value="NZ_CP049056.1"/>
</dbReference>
<proteinExistence type="inferred from homology"/>
<gene>
    <name evidence="10" type="ORF">G5B40_04660</name>
</gene>
<dbReference type="GO" id="GO:0005886">
    <property type="term" value="C:plasma membrane"/>
    <property type="evidence" value="ECO:0007669"/>
    <property type="project" value="UniProtKB-SubCell"/>
</dbReference>
<evidence type="ECO:0000313" key="11">
    <source>
        <dbReference type="Proteomes" id="UP000503336"/>
    </source>
</evidence>
<comment type="subcellular location">
    <subcellularLocation>
        <location evidence="1">Cell inner membrane</location>
        <topology evidence="1">Multi-pass membrane protein</topology>
    </subcellularLocation>
</comment>
<keyword evidence="3" id="KW-1003">Cell membrane</keyword>
<evidence type="ECO:0000256" key="8">
    <source>
        <dbReference type="ARBA" id="ARBA00035655"/>
    </source>
</evidence>
<keyword evidence="4" id="KW-0997">Cell inner membrane</keyword>
<dbReference type="InterPro" id="IPR007272">
    <property type="entry name" value="Sulf_transp_TsuA/YedE"/>
</dbReference>
<evidence type="ECO:0000313" key="10">
    <source>
        <dbReference type="EMBL" id="QIE54796.1"/>
    </source>
</evidence>
<evidence type="ECO:0000256" key="6">
    <source>
        <dbReference type="ARBA" id="ARBA00022989"/>
    </source>
</evidence>
<keyword evidence="11" id="KW-1185">Reference proteome</keyword>
<feature type="transmembrane region" description="Helical" evidence="9">
    <location>
        <begin position="192"/>
        <end position="216"/>
    </location>
</feature>
<feature type="transmembrane region" description="Helical" evidence="9">
    <location>
        <begin position="136"/>
        <end position="157"/>
    </location>
</feature>
<keyword evidence="2" id="KW-0813">Transport</keyword>
<comment type="similarity">
    <text evidence="8">Belongs to the TsuA/YedE (TC 9.B.102) family.</text>
</comment>
<dbReference type="PANTHER" id="PTHR30574:SF1">
    <property type="entry name" value="SULPHUR TRANSPORT DOMAIN-CONTAINING PROTEIN"/>
    <property type="match status" value="1"/>
</dbReference>
<evidence type="ECO:0000256" key="1">
    <source>
        <dbReference type="ARBA" id="ARBA00004429"/>
    </source>
</evidence>
<organism evidence="10 11">
    <name type="scientific">Pikeienuella piscinae</name>
    <dbReference type="NCBI Taxonomy" id="2748098"/>
    <lineage>
        <taxon>Bacteria</taxon>
        <taxon>Pseudomonadati</taxon>
        <taxon>Pseudomonadota</taxon>
        <taxon>Alphaproteobacteria</taxon>
        <taxon>Rhodobacterales</taxon>
        <taxon>Paracoccaceae</taxon>
        <taxon>Pikeienuella</taxon>
    </lineage>
</organism>
<evidence type="ECO:0000256" key="7">
    <source>
        <dbReference type="ARBA" id="ARBA00023136"/>
    </source>
</evidence>
<feature type="transmembrane region" description="Helical" evidence="9">
    <location>
        <begin position="237"/>
        <end position="255"/>
    </location>
</feature>
<sequence length="405" mass="41528">MHRTPLVVALLALALIATFAFREKGAAFAIAALIGGGAGFALYHASFGFTAAWRQAVRERRGGGLRAQMLLIGLTCLVAFPLLAWGGLIGLEARGYILPMGVSSAIGAFAFGIGMQLAGGCASGTLFTTGGGSVRMALVLVFFIAGSFFATMHWAFWTAPATPDAHPALAIAKSVLTARLNDNRGVSLIAEFGALGAMALTGAALAAIALISAIVERRAHGALAPSRTTKDLLRGPWSPRLGAVALALVGIGALLSLGQPWGVTSGFALWGAKIALALDFDVIASPYWSGWRVGQLQQSAFANGVSVMNFGIIAGAMAAAALAGKWAPAFTLSTRDIVTAIIGGLMMGYGARLAYGCNIGAYLGGLVSGSLHGWWWLIWGFAGSCVGTGLRARLSIDSPLAPGHA</sequence>
<feature type="transmembrane region" description="Helical" evidence="9">
    <location>
        <begin position="30"/>
        <end position="53"/>
    </location>
</feature>
<evidence type="ECO:0000256" key="2">
    <source>
        <dbReference type="ARBA" id="ARBA00022448"/>
    </source>
</evidence>